<name>A0A1W1V2F9_9PAST</name>
<dbReference type="PANTHER" id="PTHR19384">
    <property type="entry name" value="NITRIC OXIDE SYNTHASE-RELATED"/>
    <property type="match status" value="1"/>
</dbReference>
<keyword evidence="4" id="KW-0249">Electron transport</keyword>
<dbReference type="Gene3D" id="3.40.50.360">
    <property type="match status" value="1"/>
</dbReference>
<dbReference type="PRINTS" id="PR00369">
    <property type="entry name" value="FLAVODOXIN"/>
</dbReference>
<dbReference type="InterPro" id="IPR029039">
    <property type="entry name" value="Flavoprotein-like_sf"/>
</dbReference>
<dbReference type="InterPro" id="IPR008254">
    <property type="entry name" value="Flavodoxin/NO_synth"/>
</dbReference>
<keyword evidence="3" id="KW-0288">FMN</keyword>
<evidence type="ECO:0000256" key="1">
    <source>
        <dbReference type="ARBA" id="ARBA00001917"/>
    </source>
</evidence>
<dbReference type="GO" id="GO:0016491">
    <property type="term" value="F:oxidoreductase activity"/>
    <property type="evidence" value="ECO:0007669"/>
    <property type="project" value="TreeGrafter"/>
</dbReference>
<dbReference type="EMBL" id="FWWV01000035">
    <property type="protein sequence ID" value="SMB87539.1"/>
    <property type="molecule type" value="Genomic_DNA"/>
</dbReference>
<keyword evidence="2" id="KW-0285">Flavoprotein</keyword>
<dbReference type="SUPFAM" id="SSF52218">
    <property type="entry name" value="Flavoproteins"/>
    <property type="match status" value="1"/>
</dbReference>
<feature type="domain" description="Flavodoxin-like" evidence="5">
    <location>
        <begin position="5"/>
        <end position="144"/>
    </location>
</feature>
<dbReference type="NCBIfam" id="NF006531">
    <property type="entry name" value="PRK09004.1"/>
    <property type="match status" value="1"/>
</dbReference>
<dbReference type="GO" id="GO:0050660">
    <property type="term" value="F:flavin adenine dinucleotide binding"/>
    <property type="evidence" value="ECO:0007669"/>
    <property type="project" value="TreeGrafter"/>
</dbReference>
<protein>
    <submittedName>
        <fullName evidence="6">MioC protein</fullName>
    </submittedName>
</protein>
<evidence type="ECO:0000256" key="4">
    <source>
        <dbReference type="ARBA" id="ARBA00022982"/>
    </source>
</evidence>
<accession>A0A1W1V2F9</accession>
<evidence type="ECO:0000256" key="2">
    <source>
        <dbReference type="ARBA" id="ARBA00022630"/>
    </source>
</evidence>
<keyword evidence="7" id="KW-1185">Reference proteome</keyword>
<dbReference type="GO" id="GO:0005829">
    <property type="term" value="C:cytosol"/>
    <property type="evidence" value="ECO:0007669"/>
    <property type="project" value="TreeGrafter"/>
</dbReference>
<dbReference type="Pfam" id="PF00258">
    <property type="entry name" value="Flavodoxin_1"/>
    <property type="match status" value="1"/>
</dbReference>
<reference evidence="7" key="1">
    <citation type="submission" date="2017-04" db="EMBL/GenBank/DDBJ databases">
        <authorList>
            <person name="Varghese N."/>
            <person name="Submissions S."/>
        </authorList>
    </citation>
    <scope>NUCLEOTIDE SEQUENCE [LARGE SCALE GENOMIC DNA]</scope>
    <source>
        <strain evidence="7">DSM 23072</strain>
    </source>
</reference>
<dbReference type="InterPro" id="IPR001094">
    <property type="entry name" value="Flavdoxin-like"/>
</dbReference>
<evidence type="ECO:0000259" key="5">
    <source>
        <dbReference type="PROSITE" id="PS50902"/>
    </source>
</evidence>
<gene>
    <name evidence="6" type="ORF">SAMN05660772_01000</name>
</gene>
<keyword evidence="4" id="KW-0813">Transport</keyword>
<dbReference type="Proteomes" id="UP000192408">
    <property type="component" value="Unassembled WGS sequence"/>
</dbReference>
<evidence type="ECO:0000313" key="6">
    <source>
        <dbReference type="EMBL" id="SMB87539.1"/>
    </source>
</evidence>
<dbReference type="STRING" id="1122938.SAMN05660772_01000"/>
<dbReference type="PANTHER" id="PTHR19384:SF128">
    <property type="entry name" value="NADPH OXIDOREDUCTASE A"/>
    <property type="match status" value="1"/>
</dbReference>
<comment type="cofactor">
    <cofactor evidence="1">
        <name>FMN</name>
        <dbReference type="ChEBI" id="CHEBI:58210"/>
    </cofactor>
</comment>
<dbReference type="GO" id="GO:0010181">
    <property type="term" value="F:FMN binding"/>
    <property type="evidence" value="ECO:0007669"/>
    <property type="project" value="InterPro"/>
</dbReference>
<dbReference type="RefSeq" id="WP_084257552.1">
    <property type="nucleotide sequence ID" value="NZ_FWWV01000035.1"/>
</dbReference>
<dbReference type="PROSITE" id="PS50902">
    <property type="entry name" value="FLAVODOXIN_LIKE"/>
    <property type="match status" value="1"/>
</dbReference>
<sequence length="153" mass="17052">MHETICIISGSTLGSAEYLAEHCDDVLQQQGFKTALFHGPDWQQVKDYQRWLVVTSTHGAGDLPDNLYPLFDQLEAEADQLSGLSFAVIGLGNSDYDTFCFSVDKIEKMLTQKQALQLCDGLKIDVLNCLDHDQAADGWLPQFIEQLKKVTGK</sequence>
<evidence type="ECO:0000256" key="3">
    <source>
        <dbReference type="ARBA" id="ARBA00022643"/>
    </source>
</evidence>
<proteinExistence type="predicted"/>
<evidence type="ECO:0000313" key="7">
    <source>
        <dbReference type="Proteomes" id="UP000192408"/>
    </source>
</evidence>
<organism evidence="6 7">
    <name type="scientific">Pasteurella testudinis DSM 23072</name>
    <dbReference type="NCBI Taxonomy" id="1122938"/>
    <lineage>
        <taxon>Bacteria</taxon>
        <taxon>Pseudomonadati</taxon>
        <taxon>Pseudomonadota</taxon>
        <taxon>Gammaproteobacteria</taxon>
        <taxon>Pasteurellales</taxon>
        <taxon>Pasteurellaceae</taxon>
        <taxon>Pasteurella</taxon>
    </lineage>
</organism>
<dbReference type="AlphaFoldDB" id="A0A1W1V2F9"/>